<protein>
    <recommendedName>
        <fullName evidence="3">Toxin-antitoxin system YwqK family antitoxin</fullName>
    </recommendedName>
</protein>
<dbReference type="Proteomes" id="UP000887104">
    <property type="component" value="Unassembled WGS sequence"/>
</dbReference>
<dbReference type="Pfam" id="PF07661">
    <property type="entry name" value="MORN_2"/>
    <property type="match status" value="1"/>
</dbReference>
<dbReference type="EMBL" id="BPEY01000014">
    <property type="protein sequence ID" value="GIU43300.1"/>
    <property type="molecule type" value="Genomic_DNA"/>
</dbReference>
<accession>A0ABQ4P6Y9</accession>
<dbReference type="RefSeq" id="WP_220780260.1">
    <property type="nucleotide sequence ID" value="NZ_BPEY01000014.1"/>
</dbReference>
<name>A0ABQ4P6Y9_9GAMM</name>
<reference evidence="1" key="1">
    <citation type="submission" date="2021-05" db="EMBL/GenBank/DDBJ databases">
        <title>Molecular characterization for Shewanella algae harboring chromosomal blaOXA-55-like strains isolated from clinical and environment sample.</title>
        <authorList>
            <person name="Ohama Y."/>
            <person name="Aoki K."/>
            <person name="Harada S."/>
            <person name="Moriya K."/>
            <person name="Ishii Y."/>
            <person name="Tateda K."/>
        </authorList>
    </citation>
    <scope>NUCLEOTIDE SEQUENCE</scope>
    <source>
        <strain evidence="1">JCM 11563</strain>
    </source>
</reference>
<dbReference type="InterPro" id="IPR011652">
    <property type="entry name" value="MORN_2"/>
</dbReference>
<gene>
    <name evidence="1" type="ORF">TUM4438_11890</name>
</gene>
<evidence type="ECO:0000313" key="2">
    <source>
        <dbReference type="Proteomes" id="UP000887104"/>
    </source>
</evidence>
<organism evidence="1 2">
    <name type="scientific">Shewanella sairae</name>
    <dbReference type="NCBI Taxonomy" id="190310"/>
    <lineage>
        <taxon>Bacteria</taxon>
        <taxon>Pseudomonadati</taxon>
        <taxon>Pseudomonadota</taxon>
        <taxon>Gammaproteobacteria</taxon>
        <taxon>Alteromonadales</taxon>
        <taxon>Shewanellaceae</taxon>
        <taxon>Shewanella</taxon>
    </lineage>
</organism>
<proteinExistence type="predicted"/>
<sequence>MAEKETQANPEFSQLKVVVAVDYDTGSKMHTKVSESSGSPEFDAIATEQLQRSMEALLVVMETLPESERERGESIHINVAIKTADFPVPPKVKPKPVLEENFYENGQLQSRGYKLDGDKVGHWQIFFDDGSLRFYSHHPSGVQKMFSEDGLLLEEGYFEDGVKQGTFKSYDFDGHLDTLRNYLDGELIGVNERYFKDGGLQEKTLLDENGNGMHQEFWPNGALKWETTVAARQPTGEQKYFAQNGELIAEKALIEAKVMQQSIIDKDYDTYMRFAFSYVIEYAGGEAAFKRGMAALSQQLLSEGIKRVSTIFNEPTKMFLQEEEVDEYYVYLPIEINMSSPIGDAVAETALIGLSKDIGQTWKFVEASIGREEVLVLLPNLPDALEIPVFPEPRLINDRPIN</sequence>
<comment type="caution">
    <text evidence="1">The sequence shown here is derived from an EMBL/GenBank/DDBJ whole genome shotgun (WGS) entry which is preliminary data.</text>
</comment>
<keyword evidence="2" id="KW-1185">Reference proteome</keyword>
<dbReference type="Gene3D" id="3.90.930.1">
    <property type="match status" value="1"/>
</dbReference>
<dbReference type="SUPFAM" id="SSF82185">
    <property type="entry name" value="Histone H3 K4-specific methyltransferase SET7/9 N-terminal domain"/>
    <property type="match status" value="1"/>
</dbReference>
<evidence type="ECO:0000313" key="1">
    <source>
        <dbReference type="EMBL" id="GIU43300.1"/>
    </source>
</evidence>
<evidence type="ECO:0008006" key="3">
    <source>
        <dbReference type="Google" id="ProtNLM"/>
    </source>
</evidence>